<name>A0AC35F2H9_9BILA</name>
<accession>A0AC35F2H9</accession>
<dbReference type="WBParaSite" id="PS1159_v2.g13192.t1">
    <property type="protein sequence ID" value="PS1159_v2.g13192.t1"/>
    <property type="gene ID" value="PS1159_v2.g13192"/>
</dbReference>
<dbReference type="Proteomes" id="UP000887580">
    <property type="component" value="Unplaced"/>
</dbReference>
<proteinExistence type="predicted"/>
<organism evidence="1 2">
    <name type="scientific">Panagrolaimus sp. PS1159</name>
    <dbReference type="NCBI Taxonomy" id="55785"/>
    <lineage>
        <taxon>Eukaryota</taxon>
        <taxon>Metazoa</taxon>
        <taxon>Ecdysozoa</taxon>
        <taxon>Nematoda</taxon>
        <taxon>Chromadorea</taxon>
        <taxon>Rhabditida</taxon>
        <taxon>Tylenchina</taxon>
        <taxon>Panagrolaimomorpha</taxon>
        <taxon>Panagrolaimoidea</taxon>
        <taxon>Panagrolaimidae</taxon>
        <taxon>Panagrolaimus</taxon>
    </lineage>
</organism>
<evidence type="ECO:0000313" key="2">
    <source>
        <dbReference type="WBParaSite" id="PS1159_v2.g13192.t1"/>
    </source>
</evidence>
<reference evidence="2" key="1">
    <citation type="submission" date="2022-11" db="UniProtKB">
        <authorList>
            <consortium name="WormBaseParasite"/>
        </authorList>
    </citation>
    <scope>IDENTIFICATION</scope>
</reference>
<sequence length="272" mass="31454">MEPLLMPWLLIRKRRAPNYLISNAPPAKRQQTTFKPQFRLISFCSRDLAEPTRLIFAYAGIDYEDITIENYKLFQPDLSPTDFPMLDWNGKLIRENDAIARMLARMYGLAGDGYFEQAKVDTIIAIMKDLSNSIMGYFEGVLGFKIIDKETMFREVFQPSVNKHFATLEKYASQPSTSGFFFDSGVTYADFSVANMVELLNVMHPELMVHFPSILLLTQRVFALPNLQYYLSKRPVMTEIAPATSKPIMDFVKECYPKNDKCLTYMFENIKY</sequence>
<evidence type="ECO:0000313" key="1">
    <source>
        <dbReference type="Proteomes" id="UP000887580"/>
    </source>
</evidence>
<protein>
    <submittedName>
        <fullName evidence="2">Glutathione S-transferase</fullName>
    </submittedName>
</protein>